<proteinExistence type="predicted"/>
<organism evidence="1 2">
    <name type="scientific">Acinetobacter nosocomialis</name>
    <dbReference type="NCBI Taxonomy" id="106654"/>
    <lineage>
        <taxon>Bacteria</taxon>
        <taxon>Pseudomonadati</taxon>
        <taxon>Pseudomonadota</taxon>
        <taxon>Gammaproteobacteria</taxon>
        <taxon>Moraxellales</taxon>
        <taxon>Moraxellaceae</taxon>
        <taxon>Acinetobacter</taxon>
        <taxon>Acinetobacter calcoaceticus/baumannii complex</taxon>
    </lineage>
</organism>
<evidence type="ECO:0000313" key="1">
    <source>
        <dbReference type="EMBL" id="OTL94505.1"/>
    </source>
</evidence>
<accession>A0AB36LYF7</accession>
<dbReference type="RefSeq" id="WP_017393742.1">
    <property type="nucleotide sequence ID" value="NZ_CM121371.1"/>
</dbReference>
<reference evidence="1 2" key="1">
    <citation type="submission" date="2017-05" db="EMBL/GenBank/DDBJ databases">
        <authorList>
            <person name="Kreiswirth B."/>
            <person name="Manca C."/>
            <person name="Chen L."/>
            <person name="Evans S."/>
            <person name="Fowler V."/>
            <person name="Patel R."/>
            <person name="Chambers H."/>
            <person name="Bonomo R."/>
            <person name="Paul V."/>
            <person name="Sankar J."/>
            <person name="Gaind R."/>
            <person name="Ray P."/>
            <person name="Gautam V."/>
            <person name="Biswal M."/>
            <person name="Datta S."/>
            <person name="Walia K."/>
            <person name="Adams M."/>
            <person name="Nelson K."/>
            <person name="Sutton G."/>
            <person name="Fouts D."/>
            <person name="Hujer K."/>
            <person name="Hujer A."/>
        </authorList>
    </citation>
    <scope>NUCLEOTIDE SEQUENCE [LARGE SCALE GENOMIC DNA]</scope>
    <source>
        <strain evidence="1 2">PR324</strain>
    </source>
</reference>
<sequence length="123" mass="14749">MSQLIFLPINTEFGILSSRTDFWLNELKFNPHVNNLELNLTYSQIKINEKGKNFKTSRLFSIMLTNVNNFKMFQYDEFEHLYSDKSNSNFDYANYDKNGLNVYLLWTYDHCFEIYAKGHTFLK</sequence>
<dbReference type="AlphaFoldDB" id="A0AB36LYF7"/>
<gene>
    <name evidence="1" type="ORF">B9X58_16340</name>
</gene>
<protein>
    <submittedName>
        <fullName evidence="1">Uncharacterized protein</fullName>
    </submittedName>
</protein>
<dbReference type="EMBL" id="NGDO01000074">
    <property type="protein sequence ID" value="OTL94505.1"/>
    <property type="molecule type" value="Genomic_DNA"/>
</dbReference>
<comment type="caution">
    <text evidence="1">The sequence shown here is derived from an EMBL/GenBank/DDBJ whole genome shotgun (WGS) entry which is preliminary data.</text>
</comment>
<evidence type="ECO:0000313" key="2">
    <source>
        <dbReference type="Proteomes" id="UP000194767"/>
    </source>
</evidence>
<name>A0AB36LYF7_ACINO</name>
<dbReference type="Proteomes" id="UP000194767">
    <property type="component" value="Unassembled WGS sequence"/>
</dbReference>